<name>A0ABX8HY52_9PSED</name>
<dbReference type="RefSeq" id="WP_216705802.1">
    <property type="nucleotide sequence ID" value="NZ_CP076668.1"/>
</dbReference>
<sequence length="641" mass="72303">MNELRWYLPLSGNLSAALSNAALPDIVRLSRYEIAAILYVLQLPKLPIRSPLEMERIFANLLTHHSDKLRSALAEAYSQVDFEAGLIQASALAIGLMDRESVVRGQYIHYDGTWNFDYAKQHKASLGAIKHEHVRSSGLIVKLSDHQLRLVHNIRANLDDSIEAQAYAGTGKSFILEEILALMPERKILFLADVDAKLDFVRRRFSSKRVWADTFKGIATQLLSGGDKKLKNRLIAISNLPFSYSLLAEKVGLSPVGSRDAAQVAALCWVVIFKFCSTNDTRITTKHIPRDQLRWLPASEQEVIAAAAGKVWFKMTSFENNEDPLPVKNYHLVKKMALSGLYIPEFIDTVIVDEGHDLTAPMVDILDRSPQTVITLGDQFQNLQGRYMPHNAMIRHREMAVSLRAGPALVDYINPLLAEFPDANALPFVADKAKDTVVMEYRADSFPSEPSVILVADEWGIFDWLIRNRALSQGAAVVDWGRKFEPFMEGCLGLFMHGLRPRHEAIARFKSWEQLRAVMGWNEAFLRVEQWLDTVGAKFGVSGLYQHASRVELAYGKPSRPLLATVFTVKNFEFPRMAISEDLYYFADLRSKTELSKKLALLYTAITRSSGKIYFPDTHQERIASILSSQSLRARPLSFFT</sequence>
<keyword evidence="2" id="KW-1185">Reference proteome</keyword>
<gene>
    <name evidence="1" type="ORF">KQP88_11970</name>
</gene>
<evidence type="ECO:0000313" key="2">
    <source>
        <dbReference type="Proteomes" id="UP000683401"/>
    </source>
</evidence>
<reference evidence="2" key="1">
    <citation type="submission" date="2021-06" db="EMBL/GenBank/DDBJ databases">
        <title>Identification of Pseudomonas cichorii causing bacterial leaf black spot of flue-cured tobacco, a new disease in China.</title>
        <authorList>
            <person name="Lu C.-H."/>
        </authorList>
    </citation>
    <scope>NUCLEOTIDE SEQUENCE [LARGE SCALE GENOMIC DNA]</scope>
    <source>
        <strain evidence="2">LJ2</strain>
    </source>
</reference>
<organism evidence="1 2">
    <name type="scientific">Pseudomonas lijiangensis</name>
    <dbReference type="NCBI Taxonomy" id="2995658"/>
    <lineage>
        <taxon>Bacteria</taxon>
        <taxon>Pseudomonadati</taxon>
        <taxon>Pseudomonadota</taxon>
        <taxon>Gammaproteobacteria</taxon>
        <taxon>Pseudomonadales</taxon>
        <taxon>Pseudomonadaceae</taxon>
        <taxon>Pseudomonas</taxon>
    </lineage>
</organism>
<protein>
    <submittedName>
        <fullName evidence="1">Uncharacterized protein</fullName>
    </submittedName>
</protein>
<evidence type="ECO:0000313" key="1">
    <source>
        <dbReference type="EMBL" id="QWU85432.1"/>
    </source>
</evidence>
<accession>A0ABX8HY52</accession>
<dbReference type="Proteomes" id="UP000683401">
    <property type="component" value="Chromosome"/>
</dbReference>
<dbReference type="EMBL" id="CP076668">
    <property type="protein sequence ID" value="QWU85432.1"/>
    <property type="molecule type" value="Genomic_DNA"/>
</dbReference>
<proteinExistence type="predicted"/>